<reference evidence="2" key="1">
    <citation type="submission" date="2024-04" db="UniProtKB">
        <authorList>
            <consortium name="EnsemblMetazoa"/>
        </authorList>
    </citation>
    <scope>IDENTIFICATION</scope>
    <source>
        <strain evidence="2">EBRO</strain>
    </source>
</reference>
<feature type="region of interest" description="Disordered" evidence="1">
    <location>
        <begin position="120"/>
        <end position="143"/>
    </location>
</feature>
<proteinExistence type="predicted"/>
<name>A0AAG5D1V1_ANOAO</name>
<accession>A0AAG5D1V1</accession>
<evidence type="ECO:0000313" key="3">
    <source>
        <dbReference type="Proteomes" id="UP000075880"/>
    </source>
</evidence>
<protein>
    <submittedName>
        <fullName evidence="2">Uncharacterized protein</fullName>
    </submittedName>
</protein>
<dbReference type="EnsemblMetazoa" id="ENSAATROPT005173">
    <property type="protein sequence ID" value="ENSAATROPP004849"/>
    <property type="gene ID" value="ENSAATROPG004138"/>
</dbReference>
<feature type="compositionally biased region" description="Basic and acidic residues" evidence="1">
    <location>
        <begin position="132"/>
        <end position="143"/>
    </location>
</feature>
<evidence type="ECO:0000313" key="2">
    <source>
        <dbReference type="EnsemblMetazoa" id="ENSAATROPP004849"/>
    </source>
</evidence>
<evidence type="ECO:0000256" key="1">
    <source>
        <dbReference type="SAM" id="MobiDB-lite"/>
    </source>
</evidence>
<sequence length="143" mass="16306">SAYKTSCALDCQNLFCFYGIEATCLCKHFGQSYRGYWIRHFVFCFPVSRTSTRDVLVTKSFLLIYNPLRSYKSTAFICCICYINNGPNGSSPSLLSVTLYKKQKDRYKTSILVQNSKKIDKKSTDDTNGVTKENEAYVHRAGN</sequence>
<keyword evidence="3" id="KW-1185">Reference proteome</keyword>
<dbReference type="Proteomes" id="UP000075880">
    <property type="component" value="Unassembled WGS sequence"/>
</dbReference>
<organism evidence="2 3">
    <name type="scientific">Anopheles atroparvus</name>
    <name type="common">European mosquito</name>
    <dbReference type="NCBI Taxonomy" id="41427"/>
    <lineage>
        <taxon>Eukaryota</taxon>
        <taxon>Metazoa</taxon>
        <taxon>Ecdysozoa</taxon>
        <taxon>Arthropoda</taxon>
        <taxon>Hexapoda</taxon>
        <taxon>Insecta</taxon>
        <taxon>Pterygota</taxon>
        <taxon>Neoptera</taxon>
        <taxon>Endopterygota</taxon>
        <taxon>Diptera</taxon>
        <taxon>Nematocera</taxon>
        <taxon>Culicoidea</taxon>
        <taxon>Culicidae</taxon>
        <taxon>Anophelinae</taxon>
        <taxon>Anopheles</taxon>
    </lineage>
</organism>
<dbReference type="AlphaFoldDB" id="A0AAG5D1V1"/>